<feature type="coiled-coil region" evidence="12">
    <location>
        <begin position="702"/>
        <end position="736"/>
    </location>
</feature>
<dbReference type="Pfam" id="PF02272">
    <property type="entry name" value="DHHA1"/>
    <property type="match status" value="1"/>
</dbReference>
<dbReference type="Gene3D" id="3.30.450.20">
    <property type="entry name" value="PAS domain"/>
    <property type="match status" value="1"/>
</dbReference>
<dbReference type="InterPro" id="IPR009027">
    <property type="entry name" value="Ribosomal_bL9/RNase_H1_N"/>
</dbReference>
<dbReference type="Gene3D" id="3.10.430.100">
    <property type="entry name" value="Ribosomal protein L9, C-terminal domain"/>
    <property type="match status" value="1"/>
</dbReference>
<name>A0A9D1KHT0_9MOLU</name>
<dbReference type="InterPro" id="IPR020594">
    <property type="entry name" value="Ribosomal_bL9_bac/chp"/>
</dbReference>
<evidence type="ECO:0000256" key="2">
    <source>
        <dbReference type="ARBA" id="ARBA00010605"/>
    </source>
</evidence>
<dbReference type="GO" id="GO:0019843">
    <property type="term" value="F:rRNA binding"/>
    <property type="evidence" value="ECO:0007669"/>
    <property type="project" value="UniProtKB-UniRule"/>
</dbReference>
<gene>
    <name evidence="11 15" type="primary">rplI</name>
    <name evidence="15" type="ORF">IAD46_00995</name>
</gene>
<keyword evidence="6 11" id="KW-0694">RNA-binding</keyword>
<dbReference type="PANTHER" id="PTHR47618:SF2">
    <property type="entry name" value="CYCLIC-DI-AMP PHOSPHODIESTERASE GDPP"/>
    <property type="match status" value="1"/>
</dbReference>
<comment type="caution">
    <text evidence="15">The sequence shown here is derived from an EMBL/GenBank/DDBJ whole genome shotgun (WGS) entry which is preliminary data.</text>
</comment>
<dbReference type="Pfam" id="PF03948">
    <property type="entry name" value="Ribosomal_L9_C"/>
    <property type="match status" value="1"/>
</dbReference>
<evidence type="ECO:0000256" key="3">
    <source>
        <dbReference type="ARBA" id="ARBA00022475"/>
    </source>
</evidence>
<dbReference type="InterPro" id="IPR036935">
    <property type="entry name" value="Ribosomal_bL9_N_sf"/>
</dbReference>
<evidence type="ECO:0000256" key="13">
    <source>
        <dbReference type="SAM" id="Phobius"/>
    </source>
</evidence>
<dbReference type="AlphaFoldDB" id="A0A9D1KHT0"/>
<dbReference type="GO" id="GO:0005840">
    <property type="term" value="C:ribosome"/>
    <property type="evidence" value="ECO:0007669"/>
    <property type="project" value="UniProtKB-KW"/>
</dbReference>
<dbReference type="Pfam" id="PF21370">
    <property type="entry name" value="PAS_GdpP"/>
    <property type="match status" value="1"/>
</dbReference>
<dbReference type="Gene3D" id="3.10.310.30">
    <property type="match status" value="1"/>
</dbReference>
<reference evidence="15" key="1">
    <citation type="submission" date="2020-10" db="EMBL/GenBank/DDBJ databases">
        <authorList>
            <person name="Gilroy R."/>
        </authorList>
    </citation>
    <scope>NUCLEOTIDE SEQUENCE</scope>
    <source>
        <strain evidence="15">ChiW17-6978</strain>
    </source>
</reference>
<dbReference type="InterPro" id="IPR000160">
    <property type="entry name" value="GGDEF_dom"/>
</dbReference>
<dbReference type="InterPro" id="IPR003156">
    <property type="entry name" value="DHHA1_dom"/>
</dbReference>
<evidence type="ECO:0000256" key="11">
    <source>
        <dbReference type="HAMAP-Rule" id="MF_00503"/>
    </source>
</evidence>
<dbReference type="SUPFAM" id="SSF64182">
    <property type="entry name" value="DHH phosphoesterases"/>
    <property type="match status" value="1"/>
</dbReference>
<evidence type="ECO:0000256" key="5">
    <source>
        <dbReference type="ARBA" id="ARBA00022730"/>
    </source>
</evidence>
<accession>A0A9D1KHT0</accession>
<dbReference type="Gene3D" id="3.40.5.10">
    <property type="entry name" value="Ribosomal protein L9, N-terminal domain"/>
    <property type="match status" value="1"/>
</dbReference>
<dbReference type="NCBIfam" id="NF011110">
    <property type="entry name" value="PRK14538.1"/>
    <property type="match status" value="1"/>
</dbReference>
<dbReference type="InterPro" id="IPR038763">
    <property type="entry name" value="DHH_sf"/>
</dbReference>
<dbReference type="GO" id="GO:1990904">
    <property type="term" value="C:ribonucleoprotein complex"/>
    <property type="evidence" value="ECO:0007669"/>
    <property type="project" value="UniProtKB-KW"/>
</dbReference>
<comment type="subcellular location">
    <subcellularLocation>
        <location evidence="1">Cell membrane</location>
        <topology evidence="1">Multi-pass membrane protein</topology>
    </subcellularLocation>
</comment>
<dbReference type="Pfam" id="PF01281">
    <property type="entry name" value="Ribosomal_L9_N"/>
    <property type="match status" value="1"/>
</dbReference>
<dbReference type="Gene3D" id="3.90.1640.10">
    <property type="entry name" value="inorganic pyrophosphatase (n-terminal core)"/>
    <property type="match status" value="1"/>
</dbReference>
<evidence type="ECO:0000313" key="15">
    <source>
        <dbReference type="EMBL" id="HIT49580.1"/>
    </source>
</evidence>
<dbReference type="SUPFAM" id="SSF55658">
    <property type="entry name" value="L9 N-domain-like"/>
    <property type="match status" value="1"/>
</dbReference>
<comment type="similarity">
    <text evidence="2 11">Belongs to the bacterial ribosomal protein bL9 family.</text>
</comment>
<evidence type="ECO:0000256" key="6">
    <source>
        <dbReference type="ARBA" id="ARBA00022884"/>
    </source>
</evidence>
<dbReference type="InterPro" id="IPR051319">
    <property type="entry name" value="Oligoribo/pAp-PDE_c-di-AMP_PDE"/>
</dbReference>
<dbReference type="GO" id="GO:0005886">
    <property type="term" value="C:plasma membrane"/>
    <property type="evidence" value="ECO:0007669"/>
    <property type="project" value="UniProtKB-SubCell"/>
</dbReference>
<keyword evidence="7 11" id="KW-0689">Ribosomal protein</keyword>
<protein>
    <recommendedName>
        <fullName evidence="11">Large ribosomal subunit protein bL9</fullName>
    </recommendedName>
</protein>
<keyword evidence="10 11" id="KW-0687">Ribonucleoprotein</keyword>
<dbReference type="EMBL" id="DVLF01000034">
    <property type="protein sequence ID" value="HIT49580.1"/>
    <property type="molecule type" value="Genomic_DNA"/>
</dbReference>
<keyword evidence="5 11" id="KW-0699">rRNA-binding</keyword>
<dbReference type="InterPro" id="IPR020069">
    <property type="entry name" value="Ribosomal_bL9_C"/>
</dbReference>
<evidence type="ECO:0000259" key="14">
    <source>
        <dbReference type="PROSITE" id="PS50887"/>
    </source>
</evidence>
<dbReference type="InterPro" id="IPR001667">
    <property type="entry name" value="DDH_dom"/>
</dbReference>
<evidence type="ECO:0000256" key="7">
    <source>
        <dbReference type="ARBA" id="ARBA00022980"/>
    </source>
</evidence>
<organism evidence="15 16">
    <name type="scientific">Candidatus Pelethenecus faecipullorum</name>
    <dbReference type="NCBI Taxonomy" id="2840900"/>
    <lineage>
        <taxon>Bacteria</taxon>
        <taxon>Bacillati</taxon>
        <taxon>Mycoplasmatota</taxon>
        <taxon>Mollicutes</taxon>
        <taxon>Candidatus Pelethenecus</taxon>
    </lineage>
</organism>
<keyword evidence="4 13" id="KW-0812">Transmembrane</keyword>
<evidence type="ECO:0000313" key="16">
    <source>
        <dbReference type="Proteomes" id="UP000886758"/>
    </source>
</evidence>
<keyword evidence="12" id="KW-0175">Coiled coil</keyword>
<feature type="domain" description="GGDEF" evidence="14">
    <location>
        <begin position="178"/>
        <end position="306"/>
    </location>
</feature>
<dbReference type="InterPro" id="IPR049553">
    <property type="entry name" value="GdpP-like_PAS"/>
</dbReference>
<keyword evidence="9 13" id="KW-0472">Membrane</keyword>
<dbReference type="HAMAP" id="MF_00503">
    <property type="entry name" value="Ribosomal_bL9"/>
    <property type="match status" value="1"/>
</dbReference>
<dbReference type="InterPro" id="IPR029787">
    <property type="entry name" value="Nucleotide_cyclase"/>
</dbReference>
<dbReference type="InterPro" id="IPR036791">
    <property type="entry name" value="Ribosomal_bL9_C_sf"/>
</dbReference>
<sequence>MYSLIASLISLALTILFSYLSYFYYGQATYFLTYLILAAVCLALTVVFFMLILNKKNKEKITWLENRLNVWNSISHHVSAAGDEAFTKLPIGIIVFDTNLEIKWANDYAKSVFFSNLINSSLDVISPVLATDISEGKEEMLISAYEKSFDVVHNVENRILYFFDVTQREETLKRYDNRITAFGFIDIDNLEETLKRYDMQEQSTIRGQILGVISDWLHQNGCCFEPLSDDQMFVVLDHEALNRMVQDKFSVLQKVREIADKNHLKASMSMGVACYDVEASELLTIAQNAIELAEKRGGDQVVVNIQNEKIQYFGGNTNSLEKSTLIEARIQTMALKEAIETSSNVLIMCHELADCDAIGSMIGVWHLAQSSNKEAKMVFDPALAGLTVQKIFELIKNQADHTLYKGFISKAEALNYIKPNTLLIITDTQSPKLAMFPDILEQVSTVSVIDHHRASDAGYASTVSYYVETSASSTVELICEMFLFYNQNIEISSLAASIMFAGIVVDTNNFTYRTRTRTFEAASTLNAMGADIIAVRRMLRDSMEEEKILAQALVDAVVYEKKFAIVAESEDFIFPDRALLAKVSDKLLNIEGIETAFTIGKISEDVVGISARSMDSVNVQIIMEEMEGGGHFNAAATQIKGMSVAAAKEKLLEIIKRDYVDTGDNKMKVILIADVKGKGKKDDILDVANGYANFLIANQLAIMASDENLKELEKKKEQEKIENQNRRNLLEKLKQEIQGKFISVYIKVGADGKNFGHITSKYICDEFEAQTGIHLDKKKLELPAEINSVGIFTANVRLDKDIIATFEINVIEK</sequence>
<comment type="function">
    <text evidence="11">Binds to the 23S rRNA.</text>
</comment>
<dbReference type="GO" id="GO:0003735">
    <property type="term" value="F:structural constituent of ribosome"/>
    <property type="evidence" value="ECO:0007669"/>
    <property type="project" value="InterPro"/>
</dbReference>
<dbReference type="SUPFAM" id="SSF55653">
    <property type="entry name" value="Ribosomal protein L9 C-domain"/>
    <property type="match status" value="1"/>
</dbReference>
<feature type="transmembrane region" description="Helical" evidence="13">
    <location>
        <begin position="31"/>
        <end position="53"/>
    </location>
</feature>
<evidence type="ECO:0000256" key="10">
    <source>
        <dbReference type="ARBA" id="ARBA00023274"/>
    </source>
</evidence>
<dbReference type="SMART" id="SM00267">
    <property type="entry name" value="GGDEF"/>
    <property type="match status" value="1"/>
</dbReference>
<dbReference type="PROSITE" id="PS50887">
    <property type="entry name" value="GGDEF"/>
    <property type="match status" value="1"/>
</dbReference>
<reference evidence="15" key="2">
    <citation type="journal article" date="2021" name="PeerJ">
        <title>Extensive microbial diversity within the chicken gut microbiome revealed by metagenomics and culture.</title>
        <authorList>
            <person name="Gilroy R."/>
            <person name="Ravi A."/>
            <person name="Getino M."/>
            <person name="Pursley I."/>
            <person name="Horton D.L."/>
            <person name="Alikhan N.F."/>
            <person name="Baker D."/>
            <person name="Gharbi K."/>
            <person name="Hall N."/>
            <person name="Watson M."/>
            <person name="Adriaenssens E.M."/>
            <person name="Foster-Nyarko E."/>
            <person name="Jarju S."/>
            <person name="Secka A."/>
            <person name="Antonio M."/>
            <person name="Oren A."/>
            <person name="Chaudhuri R.R."/>
            <person name="La Ragione R."/>
            <person name="Hildebrand F."/>
            <person name="Pallen M.J."/>
        </authorList>
    </citation>
    <scope>NUCLEOTIDE SEQUENCE</scope>
    <source>
        <strain evidence="15">ChiW17-6978</strain>
    </source>
</reference>
<dbReference type="Proteomes" id="UP000886758">
    <property type="component" value="Unassembled WGS sequence"/>
</dbReference>
<dbReference type="PANTHER" id="PTHR47618">
    <property type="entry name" value="BIFUNCTIONAL OLIGORIBONUCLEASE AND PAP PHOSPHATASE NRNA"/>
    <property type="match status" value="1"/>
</dbReference>
<evidence type="ECO:0000256" key="4">
    <source>
        <dbReference type="ARBA" id="ARBA00022692"/>
    </source>
</evidence>
<evidence type="ECO:0000256" key="8">
    <source>
        <dbReference type="ARBA" id="ARBA00022989"/>
    </source>
</evidence>
<evidence type="ECO:0000256" key="12">
    <source>
        <dbReference type="SAM" id="Coils"/>
    </source>
</evidence>
<evidence type="ECO:0000256" key="9">
    <source>
        <dbReference type="ARBA" id="ARBA00023136"/>
    </source>
</evidence>
<dbReference type="GO" id="GO:0006412">
    <property type="term" value="P:translation"/>
    <property type="evidence" value="ECO:0007669"/>
    <property type="project" value="UniProtKB-UniRule"/>
</dbReference>
<evidence type="ECO:0000256" key="1">
    <source>
        <dbReference type="ARBA" id="ARBA00004651"/>
    </source>
</evidence>
<dbReference type="NCBIfam" id="TIGR00158">
    <property type="entry name" value="L9"/>
    <property type="match status" value="1"/>
</dbReference>
<dbReference type="InterPro" id="IPR020070">
    <property type="entry name" value="Ribosomal_bL9_N"/>
</dbReference>
<keyword evidence="8 13" id="KW-1133">Transmembrane helix</keyword>
<dbReference type="SUPFAM" id="SSF55073">
    <property type="entry name" value="Nucleotide cyclase"/>
    <property type="match status" value="1"/>
</dbReference>
<dbReference type="Pfam" id="PF01368">
    <property type="entry name" value="DHH"/>
    <property type="match status" value="1"/>
</dbReference>
<keyword evidence="3" id="KW-1003">Cell membrane</keyword>
<feature type="transmembrane region" description="Helical" evidence="13">
    <location>
        <begin position="5"/>
        <end position="25"/>
    </location>
</feature>
<dbReference type="Pfam" id="PF24898">
    <property type="entry name" value="GGDEF_GdpP"/>
    <property type="match status" value="1"/>
</dbReference>
<proteinExistence type="inferred from homology"/>